<proteinExistence type="predicted"/>
<dbReference type="EMBL" id="GBRH01275421">
    <property type="protein sequence ID" value="JAD22474.1"/>
    <property type="molecule type" value="Transcribed_RNA"/>
</dbReference>
<name>A0A0A8Y9J1_ARUDO</name>
<reference evidence="1" key="1">
    <citation type="submission" date="2014-09" db="EMBL/GenBank/DDBJ databases">
        <authorList>
            <person name="Magalhaes I.L.F."/>
            <person name="Oliveira U."/>
            <person name="Santos F.R."/>
            <person name="Vidigal T.H.D.A."/>
            <person name="Brescovit A.D."/>
            <person name="Santos A.J."/>
        </authorList>
    </citation>
    <scope>NUCLEOTIDE SEQUENCE</scope>
    <source>
        <tissue evidence="1">Shoot tissue taken approximately 20 cm above the soil surface</tissue>
    </source>
</reference>
<sequence length="14" mass="1524">MVMMAHLPGVHDVS</sequence>
<evidence type="ECO:0000313" key="1">
    <source>
        <dbReference type="EMBL" id="JAD22474.1"/>
    </source>
</evidence>
<accession>A0A0A8Y9J1</accession>
<reference evidence="1" key="2">
    <citation type="journal article" date="2015" name="Data Brief">
        <title>Shoot transcriptome of the giant reed, Arundo donax.</title>
        <authorList>
            <person name="Barrero R.A."/>
            <person name="Guerrero F.D."/>
            <person name="Moolhuijzen P."/>
            <person name="Goolsby J.A."/>
            <person name="Tidwell J."/>
            <person name="Bellgard S.E."/>
            <person name="Bellgard M.I."/>
        </authorList>
    </citation>
    <scope>NUCLEOTIDE SEQUENCE</scope>
    <source>
        <tissue evidence="1">Shoot tissue taken approximately 20 cm above the soil surface</tissue>
    </source>
</reference>
<protein>
    <submittedName>
        <fullName evidence="1">Uncharacterized protein</fullName>
    </submittedName>
</protein>
<organism evidence="1">
    <name type="scientific">Arundo donax</name>
    <name type="common">Giant reed</name>
    <name type="synonym">Donax arundinaceus</name>
    <dbReference type="NCBI Taxonomy" id="35708"/>
    <lineage>
        <taxon>Eukaryota</taxon>
        <taxon>Viridiplantae</taxon>
        <taxon>Streptophyta</taxon>
        <taxon>Embryophyta</taxon>
        <taxon>Tracheophyta</taxon>
        <taxon>Spermatophyta</taxon>
        <taxon>Magnoliopsida</taxon>
        <taxon>Liliopsida</taxon>
        <taxon>Poales</taxon>
        <taxon>Poaceae</taxon>
        <taxon>PACMAD clade</taxon>
        <taxon>Arundinoideae</taxon>
        <taxon>Arundineae</taxon>
        <taxon>Arundo</taxon>
    </lineage>
</organism>